<dbReference type="PATRIC" id="fig|777.21.peg.284"/>
<gene>
    <name evidence="1" type="ORF">CBU_0220</name>
</gene>
<evidence type="ECO:0000313" key="1">
    <source>
        <dbReference type="EMBL" id="ALE59689.1"/>
    </source>
</evidence>
<protein>
    <submittedName>
        <fullName evidence="1">Uncharacterized protein</fullName>
    </submittedName>
</protein>
<sequence>MFYIITGLLLLLAIGFGFYLTLRMNKCIERPSDKNHIDG</sequence>
<organism evidence="1">
    <name type="scientific">Coxiella burnetii</name>
    <dbReference type="NCBI Taxonomy" id="777"/>
    <lineage>
        <taxon>Bacteria</taxon>
        <taxon>Pseudomonadati</taxon>
        <taxon>Pseudomonadota</taxon>
        <taxon>Gammaproteobacteria</taxon>
        <taxon>Legionellales</taxon>
        <taxon>Coxiellaceae</taxon>
        <taxon>Coxiella</taxon>
    </lineage>
</organism>
<dbReference type="RefSeq" id="WP_005771605.1">
    <property type="nucleotide sequence ID" value="NZ_AP019757.1"/>
</dbReference>
<dbReference type="AlphaFoldDB" id="A0A0M4NXG8"/>
<name>A0A0M4NXG8_COXBE</name>
<accession>A0A0M4NXG8</accession>
<dbReference type="EMBL" id="KT381467">
    <property type="protein sequence ID" value="ALE59689.1"/>
    <property type="molecule type" value="Genomic_DNA"/>
</dbReference>
<proteinExistence type="predicted"/>
<reference evidence="1" key="1">
    <citation type="journal article" date="2015" name="Microbes Infect.">
        <title>Whole genome PCR scanning (WGPS) of Coxiella burnetii strains from ruminants.</title>
        <authorList>
            <person name="Sidi-Boumedine K."/>
            <person name="Adam G."/>
            <person name="Angen O."/>
            <person name="Aspan A."/>
            <person name="Bossers A."/>
            <person name="Roest H.J."/>
            <person name="Prigent M."/>
            <person name="Thiery R."/>
            <person name="Rousset E."/>
        </authorList>
    </citation>
    <scope>NUCLEOTIDE SEQUENCE</scope>
    <source>
        <strain evidence="1">EVC13</strain>
    </source>
</reference>